<name>A0A4V4JJH6_AURPU</name>
<dbReference type="EMBL" id="QZBS01000186">
    <property type="protein sequence ID" value="THZ70504.1"/>
    <property type="molecule type" value="Genomic_DNA"/>
</dbReference>
<evidence type="ECO:0000313" key="4">
    <source>
        <dbReference type="Proteomes" id="UP000309734"/>
    </source>
</evidence>
<evidence type="ECO:0000313" key="3">
    <source>
        <dbReference type="EMBL" id="THZ70504.1"/>
    </source>
</evidence>
<feature type="compositionally biased region" description="Basic and acidic residues" evidence="1">
    <location>
        <begin position="108"/>
        <end position="117"/>
    </location>
</feature>
<feature type="compositionally biased region" description="Low complexity" evidence="1">
    <location>
        <begin position="14"/>
        <end position="32"/>
    </location>
</feature>
<dbReference type="AlphaFoldDB" id="A0A4V4JJH6"/>
<dbReference type="Proteomes" id="UP000309734">
    <property type="component" value="Unassembled WGS sequence"/>
</dbReference>
<proteinExistence type="predicted"/>
<gene>
    <name evidence="3" type="ORF">D6C85_05904</name>
</gene>
<feature type="region of interest" description="Disordered" evidence="1">
    <location>
        <begin position="1"/>
        <end position="161"/>
    </location>
</feature>
<evidence type="ECO:0000256" key="1">
    <source>
        <dbReference type="SAM" id="MobiDB-lite"/>
    </source>
</evidence>
<feature type="compositionally biased region" description="Basic and acidic residues" evidence="1">
    <location>
        <begin position="285"/>
        <end position="313"/>
    </location>
</feature>
<accession>A0A4V4JJH6</accession>
<sequence length="313" mass="34489">MGLLGNLINEFTHQGQSSSGGQQGGYSQQPQGNYGGPQQGYGGPQQGYGGQQQGYGGPQQGYGGQQQGYGGPQQGYNSGPQGTPQVPPPWRAVWDDRDNRWLFINDQNGERTFEHPGRTGGYGGGYGSSYNQGPPQGQGQYGGYEQQQQQPQHQKKNHNGLAYGAMGAAAGLAGGALLMHEGHEVKEDWEEDKYRAEEKFDRFENRVEDAPEDAARWTGRKARPLDHVVGEVEDIPQDIENDYDRMKYGAENKWDNAVQDVEDVPEDVAGFVGEGVGKVEGWGDDADRFGDRMDNAYDQGRDDERYGDDNDRW</sequence>
<feature type="compositionally biased region" description="Gly residues" evidence="1">
    <location>
        <begin position="33"/>
        <end position="73"/>
    </location>
</feature>
<dbReference type="OrthoDB" id="2367685at2759"/>
<protein>
    <recommendedName>
        <fullName evidence="2">WW domain-containing protein</fullName>
    </recommendedName>
</protein>
<dbReference type="SUPFAM" id="SSF51045">
    <property type="entry name" value="WW domain"/>
    <property type="match status" value="1"/>
</dbReference>
<feature type="compositionally biased region" description="Low complexity" evidence="1">
    <location>
        <begin position="128"/>
        <end position="152"/>
    </location>
</feature>
<dbReference type="InterPro" id="IPR036020">
    <property type="entry name" value="WW_dom_sf"/>
</dbReference>
<evidence type="ECO:0000259" key="2">
    <source>
        <dbReference type="PROSITE" id="PS50020"/>
    </source>
</evidence>
<dbReference type="PROSITE" id="PS50020">
    <property type="entry name" value="WW_DOMAIN_2"/>
    <property type="match status" value="1"/>
</dbReference>
<comment type="caution">
    <text evidence="3">The sequence shown here is derived from an EMBL/GenBank/DDBJ whole genome shotgun (WGS) entry which is preliminary data.</text>
</comment>
<organism evidence="3 4">
    <name type="scientific">Aureobasidium pullulans</name>
    <name type="common">Black yeast</name>
    <name type="synonym">Pullularia pullulans</name>
    <dbReference type="NCBI Taxonomy" id="5580"/>
    <lineage>
        <taxon>Eukaryota</taxon>
        <taxon>Fungi</taxon>
        <taxon>Dikarya</taxon>
        <taxon>Ascomycota</taxon>
        <taxon>Pezizomycotina</taxon>
        <taxon>Dothideomycetes</taxon>
        <taxon>Dothideomycetidae</taxon>
        <taxon>Dothideales</taxon>
        <taxon>Saccotheciaceae</taxon>
        <taxon>Aureobasidium</taxon>
    </lineage>
</organism>
<feature type="region of interest" description="Disordered" evidence="1">
    <location>
        <begin position="275"/>
        <end position="313"/>
    </location>
</feature>
<dbReference type="InterPro" id="IPR001202">
    <property type="entry name" value="WW_dom"/>
</dbReference>
<reference evidence="3 4" key="1">
    <citation type="submission" date="2018-10" db="EMBL/GenBank/DDBJ databases">
        <title>Fifty Aureobasidium pullulans genomes reveal a recombining polyextremotolerant generalist.</title>
        <authorList>
            <person name="Gostincar C."/>
            <person name="Turk M."/>
            <person name="Zajc J."/>
            <person name="Gunde-Cimerman N."/>
        </authorList>
    </citation>
    <scope>NUCLEOTIDE SEQUENCE [LARGE SCALE GENOMIC DNA]</scope>
    <source>
        <strain evidence="3 4">EXF-3519</strain>
    </source>
</reference>
<feature type="compositionally biased region" description="Gly residues" evidence="1">
    <location>
        <begin position="118"/>
        <end position="127"/>
    </location>
</feature>
<feature type="domain" description="WW" evidence="2">
    <location>
        <begin position="84"/>
        <end position="118"/>
    </location>
</feature>